<evidence type="ECO:0000256" key="1">
    <source>
        <dbReference type="SAM" id="MobiDB-lite"/>
    </source>
</evidence>
<dbReference type="AlphaFoldDB" id="K0RCI8"/>
<feature type="non-terminal residue" evidence="2">
    <location>
        <position position="414"/>
    </location>
</feature>
<dbReference type="OMA" id="ERTNCEA"/>
<gene>
    <name evidence="2" type="ORF">THAOC_34536</name>
</gene>
<dbReference type="InterPro" id="IPR029063">
    <property type="entry name" value="SAM-dependent_MTases_sf"/>
</dbReference>
<evidence type="ECO:0008006" key="4">
    <source>
        <dbReference type="Google" id="ProtNLM"/>
    </source>
</evidence>
<proteinExistence type="predicted"/>
<dbReference type="PANTHER" id="PTHR36971">
    <property type="entry name" value="UNNAMED PRODUCT"/>
    <property type="match status" value="1"/>
</dbReference>
<evidence type="ECO:0000313" key="2">
    <source>
        <dbReference type="EMBL" id="EJK46776.1"/>
    </source>
</evidence>
<dbReference type="Proteomes" id="UP000266841">
    <property type="component" value="Unassembled WGS sequence"/>
</dbReference>
<dbReference type="eggNOG" id="ENOG502RA68">
    <property type="taxonomic scope" value="Eukaryota"/>
</dbReference>
<dbReference type="EMBL" id="AGNL01047545">
    <property type="protein sequence ID" value="EJK46776.1"/>
    <property type="molecule type" value="Genomic_DNA"/>
</dbReference>
<feature type="region of interest" description="Disordered" evidence="1">
    <location>
        <begin position="105"/>
        <end position="125"/>
    </location>
</feature>
<evidence type="ECO:0000313" key="3">
    <source>
        <dbReference type="Proteomes" id="UP000266841"/>
    </source>
</evidence>
<dbReference type="SUPFAM" id="SSF53335">
    <property type="entry name" value="S-adenosyl-L-methionine-dependent methyltransferases"/>
    <property type="match status" value="1"/>
</dbReference>
<comment type="caution">
    <text evidence="2">The sequence shown here is derived from an EMBL/GenBank/DDBJ whole genome shotgun (WGS) entry which is preliminary data.</text>
</comment>
<dbReference type="PANTHER" id="PTHR36971:SF1">
    <property type="entry name" value="METHYLTRANSFERASE DOMAIN-CONTAINING PROTEIN"/>
    <property type="match status" value="1"/>
</dbReference>
<name>K0RCI8_THAOC</name>
<organism evidence="2 3">
    <name type="scientific">Thalassiosira oceanica</name>
    <name type="common">Marine diatom</name>
    <dbReference type="NCBI Taxonomy" id="159749"/>
    <lineage>
        <taxon>Eukaryota</taxon>
        <taxon>Sar</taxon>
        <taxon>Stramenopiles</taxon>
        <taxon>Ochrophyta</taxon>
        <taxon>Bacillariophyta</taxon>
        <taxon>Coscinodiscophyceae</taxon>
        <taxon>Thalassiosirophycidae</taxon>
        <taxon>Thalassiosirales</taxon>
        <taxon>Thalassiosiraceae</taxon>
        <taxon>Thalassiosira</taxon>
    </lineage>
</organism>
<accession>K0RCI8</accession>
<reference evidence="2 3" key="1">
    <citation type="journal article" date="2012" name="Genome Biol.">
        <title>Genome and low-iron response of an oceanic diatom adapted to chronic iron limitation.</title>
        <authorList>
            <person name="Lommer M."/>
            <person name="Specht M."/>
            <person name="Roy A.S."/>
            <person name="Kraemer L."/>
            <person name="Andreson R."/>
            <person name="Gutowska M.A."/>
            <person name="Wolf J."/>
            <person name="Bergner S.V."/>
            <person name="Schilhabel M.B."/>
            <person name="Klostermeier U.C."/>
            <person name="Beiko R.G."/>
            <person name="Rosenstiel P."/>
            <person name="Hippler M."/>
            <person name="Laroche J."/>
        </authorList>
    </citation>
    <scope>NUCLEOTIDE SEQUENCE [LARGE SCALE GENOMIC DNA]</scope>
    <source>
        <strain evidence="2 3">CCMP1005</strain>
    </source>
</reference>
<sequence>MAGKSSSPAFQRYPGRGLTLKSSIFPLWVKSYTHKIGEIAKDEGIEGSGAGGRAQTAQSRSAALESVHATYAEIILSAVEEQRTRLGFIKMKSEFIARPVSKTSGLKRKASGDGGPNESSVPMLPGGDSVTGLTVSFRCTKLKLVTKKLLVLQGRCVNGWINRLKPNNPALLHVAATSCRLPQDVESVETLATTSQYFLSNKSSIERFYYKGCWTEMDNRKLVVVKVRENMELNRRGDRVAQCIDVLAVQEAEDESIFPVDYDDVFHQYMLPKGTAVANPICPKSERHIVFCDWIVKTFGSCLNKGSGVLDVAGGNGLISRTLSEKYGVKCTLIDPNPRCYNKRYSKDDSRYLPPFDVIAEPLNGNGELLQSKGGPIRKTIRNCSLIIGLHPDQATEPIVELALSLRVPFAIIP</sequence>
<protein>
    <recommendedName>
        <fullName evidence="4">Methyltransferase domain-containing protein</fullName>
    </recommendedName>
</protein>
<dbReference type="OrthoDB" id="7459479at2759"/>
<keyword evidence="3" id="KW-1185">Reference proteome</keyword>